<comment type="subcellular location">
    <subcellularLocation>
        <location evidence="7">Mitochondrion inner membrane</location>
    </subcellularLocation>
    <subcellularLocation>
        <location evidence="1">Mitochondrion membrane</location>
    </subcellularLocation>
</comment>
<feature type="compositionally biased region" description="Acidic residues" evidence="8">
    <location>
        <begin position="541"/>
        <end position="551"/>
    </location>
</feature>
<accession>A0A8C4HNM2</accession>
<protein>
    <recommendedName>
        <fullName evidence="7">MICOS complex subunit</fullName>
    </recommendedName>
</protein>
<dbReference type="AlphaFoldDB" id="A0A8C4HNM2"/>
<feature type="compositionally biased region" description="Low complexity" evidence="8">
    <location>
        <begin position="441"/>
        <end position="461"/>
    </location>
</feature>
<keyword evidence="4" id="KW-1133">Transmembrane helix</keyword>
<feature type="compositionally biased region" description="Polar residues" evidence="8">
    <location>
        <begin position="270"/>
        <end position="280"/>
    </location>
</feature>
<feature type="compositionally biased region" description="Low complexity" evidence="8">
    <location>
        <begin position="281"/>
        <end position="297"/>
    </location>
</feature>
<evidence type="ECO:0000256" key="6">
    <source>
        <dbReference type="ARBA" id="ARBA00023136"/>
    </source>
</evidence>
<dbReference type="GeneTree" id="ENSGT00530000063666"/>
<evidence type="ECO:0000313" key="9">
    <source>
        <dbReference type="Ensembl" id="ENSDLAP00005045396.2"/>
    </source>
</evidence>
<keyword evidence="10" id="KW-1185">Reference proteome</keyword>
<keyword evidence="3" id="KW-0812">Transmembrane</keyword>
<keyword evidence="7" id="KW-0999">Mitochondrion inner membrane</keyword>
<keyword evidence="5 7" id="KW-0496">Mitochondrion</keyword>
<evidence type="ECO:0000256" key="8">
    <source>
        <dbReference type="SAM" id="MobiDB-lite"/>
    </source>
</evidence>
<dbReference type="InterPro" id="IPR019166">
    <property type="entry name" value="MIC26/MIC27"/>
</dbReference>
<evidence type="ECO:0000256" key="2">
    <source>
        <dbReference type="ARBA" id="ARBA00010904"/>
    </source>
</evidence>
<dbReference type="Pfam" id="PF09769">
    <property type="entry name" value="ApoO"/>
    <property type="match status" value="1"/>
</dbReference>
<dbReference type="Ensembl" id="ENSDLAT00005048465.2">
    <property type="protein sequence ID" value="ENSDLAP00005045396.2"/>
    <property type="gene ID" value="ENSDLAG00005020112.2"/>
</dbReference>
<reference evidence="9" key="1">
    <citation type="submission" date="2025-08" db="UniProtKB">
        <authorList>
            <consortium name="Ensembl"/>
        </authorList>
    </citation>
    <scope>IDENTIFICATION</scope>
</reference>
<sequence>MFSHLNYIHANRHYNLPHQCSYWFENNVLNEITIIAHQAAAGASSVQQVAVADRALDQSQLPLSVQRRRRSAVMAAKVVIVAVPTVLSIASIRVYTVREAATDGLVTREKLNIYTPLPQSAQPHFAPESPGVIQNGLTTARESIQPFFQAVKGACVSVKKGTVNLYHAGEDVYYYLKDPPPEFLPRFGTITMAGLLGMFLARKGSRFKRVAVPMGLMSAGASVCYPAQAVAVLKVTGKKVYAAGQWSSAAVSSLLTPKPQEPVAKETAASLPQATTVLNPESSVVEEASEASSAQSSTIPETEVESAESVPVSDEPIVAVVTKELSSVTLAEISPDQTPTETSTDPVAHSVPAETETTATPEEIPASVESEEPSQAAKDVSTDTSPAESTPSIELETTEAAPTETAPVESVPVAVVPVAVVPVEVALDESAPIEPVLAESAPLESASAESAEVGSAPSSEELPVPKSSDEPAVPVVESAEPDPDPAPQPELADPPQVAAVEETLNPTLTPPPPQQPAVENRTGGSGFKPDPAVMDFGQSNPEDEDLYSTRS</sequence>
<comment type="similarity">
    <text evidence="2">Belongs to the apolipoprotein O/MICOS complex subunit Mic27 family.</text>
</comment>
<feature type="compositionally biased region" description="Polar residues" evidence="8">
    <location>
        <begin position="382"/>
        <end position="392"/>
    </location>
</feature>
<feature type="compositionally biased region" description="Low complexity" evidence="8">
    <location>
        <begin position="398"/>
        <end position="410"/>
    </location>
</feature>
<proteinExistence type="inferred from homology"/>
<evidence type="ECO:0000256" key="4">
    <source>
        <dbReference type="ARBA" id="ARBA00022989"/>
    </source>
</evidence>
<evidence type="ECO:0000256" key="1">
    <source>
        <dbReference type="ARBA" id="ARBA00004325"/>
    </source>
</evidence>
<dbReference type="GO" id="GO:0042407">
    <property type="term" value="P:cristae formation"/>
    <property type="evidence" value="ECO:0007669"/>
    <property type="project" value="InterPro"/>
</dbReference>
<dbReference type="PANTHER" id="PTHR14564">
    <property type="entry name" value="MICOS COMPLEX SUBUNIT MIC26 / MIC27 FAMILY MEMBER"/>
    <property type="match status" value="1"/>
</dbReference>
<evidence type="ECO:0000256" key="5">
    <source>
        <dbReference type="ARBA" id="ARBA00023128"/>
    </source>
</evidence>
<feature type="region of interest" description="Disordered" evidence="8">
    <location>
        <begin position="331"/>
        <end position="410"/>
    </location>
</feature>
<comment type="subunit">
    <text evidence="7">Component of the mitochondrial contact site and cristae organizing system (MICOS) complex.</text>
</comment>
<feature type="region of interest" description="Disordered" evidence="8">
    <location>
        <begin position="441"/>
        <end position="551"/>
    </location>
</feature>
<organism evidence="9 10">
    <name type="scientific">Dicentrarchus labrax</name>
    <name type="common">European seabass</name>
    <name type="synonym">Morone labrax</name>
    <dbReference type="NCBI Taxonomy" id="13489"/>
    <lineage>
        <taxon>Eukaryota</taxon>
        <taxon>Metazoa</taxon>
        <taxon>Chordata</taxon>
        <taxon>Craniata</taxon>
        <taxon>Vertebrata</taxon>
        <taxon>Euteleostomi</taxon>
        <taxon>Actinopterygii</taxon>
        <taxon>Neopterygii</taxon>
        <taxon>Teleostei</taxon>
        <taxon>Neoteleostei</taxon>
        <taxon>Acanthomorphata</taxon>
        <taxon>Eupercaria</taxon>
        <taxon>Moronidae</taxon>
        <taxon>Dicentrarchus</taxon>
    </lineage>
</organism>
<evidence type="ECO:0000313" key="10">
    <source>
        <dbReference type="Proteomes" id="UP000694389"/>
    </source>
</evidence>
<evidence type="ECO:0000256" key="7">
    <source>
        <dbReference type="RuleBase" id="RU363021"/>
    </source>
</evidence>
<feature type="region of interest" description="Disordered" evidence="8">
    <location>
        <begin position="263"/>
        <end position="315"/>
    </location>
</feature>
<comment type="function">
    <text evidence="7">Component of the MICOS complex, a large protein complex of the mitochondrial inner membrane that plays crucial roles in the maintenance of crista junctions, inner membrane architecture, and formation of contact sites to the outer membrane.</text>
</comment>
<dbReference type="InterPro" id="IPR033182">
    <property type="entry name" value="MIC26/MIC27_animal"/>
</dbReference>
<reference evidence="9" key="2">
    <citation type="submission" date="2025-09" db="UniProtKB">
        <authorList>
            <consortium name="Ensembl"/>
        </authorList>
    </citation>
    <scope>IDENTIFICATION</scope>
</reference>
<evidence type="ECO:0000256" key="3">
    <source>
        <dbReference type="ARBA" id="ARBA00022692"/>
    </source>
</evidence>
<dbReference type="Proteomes" id="UP000694389">
    <property type="component" value="Unassembled WGS sequence"/>
</dbReference>
<feature type="compositionally biased region" description="Polar residues" evidence="8">
    <location>
        <begin position="331"/>
        <end position="345"/>
    </location>
</feature>
<feature type="compositionally biased region" description="Low complexity" evidence="8">
    <location>
        <begin position="352"/>
        <end position="366"/>
    </location>
</feature>
<keyword evidence="6" id="KW-0472">Membrane</keyword>
<name>A0A8C4HNM2_DICLA</name>
<dbReference type="GO" id="GO:0061617">
    <property type="term" value="C:MICOS complex"/>
    <property type="evidence" value="ECO:0007669"/>
    <property type="project" value="UniProtKB-UniRule"/>
</dbReference>